<gene>
    <name evidence="1" type="ORF">FCL54_08500</name>
</gene>
<protein>
    <submittedName>
        <fullName evidence="1">DUF3813 domain-containing protein</fullName>
    </submittedName>
</protein>
<evidence type="ECO:0000313" key="1">
    <source>
        <dbReference type="EMBL" id="TLS37849.1"/>
    </source>
</evidence>
<dbReference type="InterPro" id="IPR024217">
    <property type="entry name" value="DUF3813"/>
</dbReference>
<organism evidence="1 2">
    <name type="scientific">Exobacillus caeni</name>
    <dbReference type="NCBI Taxonomy" id="2574798"/>
    <lineage>
        <taxon>Bacteria</taxon>
        <taxon>Bacillati</taxon>
        <taxon>Bacillota</taxon>
        <taxon>Bacilli</taxon>
        <taxon>Bacillales</taxon>
        <taxon>Guptibacillaceae</taxon>
        <taxon>Exobacillus</taxon>
    </lineage>
</organism>
<dbReference type="OrthoDB" id="2692217at2"/>
<dbReference type="Proteomes" id="UP000308230">
    <property type="component" value="Unassembled WGS sequence"/>
</dbReference>
<dbReference type="Pfam" id="PF12758">
    <property type="entry name" value="DUF3813"/>
    <property type="match status" value="1"/>
</dbReference>
<keyword evidence="2" id="KW-1185">Reference proteome</keyword>
<reference evidence="1 2" key="1">
    <citation type="submission" date="2019-04" db="EMBL/GenBank/DDBJ databases">
        <title>Bacillus caeni sp. nov., a bacterium isolated from mangrove sediment.</title>
        <authorList>
            <person name="Huang H."/>
            <person name="Mo K."/>
            <person name="Hu Y."/>
        </authorList>
    </citation>
    <scope>NUCLEOTIDE SEQUENCE [LARGE SCALE GENOMIC DNA]</scope>
    <source>
        <strain evidence="1 2">HB172195</strain>
    </source>
</reference>
<accession>A0A5R9F5T3</accession>
<proteinExistence type="predicted"/>
<evidence type="ECO:0000313" key="2">
    <source>
        <dbReference type="Proteomes" id="UP000308230"/>
    </source>
</evidence>
<name>A0A5R9F5T3_9BACL</name>
<sequence>MANVKFQLAREAVDKAEQLVKEDVSVESAEAIANQLAIAKNNLSLAFAHSSDAEKVQLEDYQQTLEELSDHFSNKPF</sequence>
<dbReference type="AlphaFoldDB" id="A0A5R9F5T3"/>
<comment type="caution">
    <text evidence="1">The sequence shown here is derived from an EMBL/GenBank/DDBJ whole genome shotgun (WGS) entry which is preliminary data.</text>
</comment>
<dbReference type="EMBL" id="SWLG01000005">
    <property type="protein sequence ID" value="TLS37849.1"/>
    <property type="molecule type" value="Genomic_DNA"/>
</dbReference>
<dbReference type="RefSeq" id="WP_138125326.1">
    <property type="nucleotide sequence ID" value="NZ_SWLG01000005.1"/>
</dbReference>